<dbReference type="EMBL" id="CM023491">
    <property type="protein sequence ID" value="KAH6940779.1"/>
    <property type="molecule type" value="Genomic_DNA"/>
</dbReference>
<gene>
    <name evidence="1" type="ORF">HPB50_006546</name>
</gene>
<protein>
    <submittedName>
        <fullName evidence="1">Uncharacterized protein</fullName>
    </submittedName>
</protein>
<comment type="caution">
    <text evidence="1">The sequence shown here is derived from an EMBL/GenBank/DDBJ whole genome shotgun (WGS) entry which is preliminary data.</text>
</comment>
<accession>A0ACB7T7C7</accession>
<proteinExistence type="predicted"/>
<sequence>MSTEPSSKRLSKKTAEARDLREPDSRSKEILESEPTRTRSSRRRPSRHRSSLRRKDAFNSSTLENKDASADKPNTSPETATEACVTDSRNHAAQPEPGTCSAESPDPRGAPVTMAVPKSSPTSDSSLRRLSPIMRVRNFFGLSSPNRGHQDENPASTTLSPWSPDPVWSPDTEEARDNVLSRAGQDVNSKQRARKASVRFGTTTIRELSPVSESLVNQTRLIVSAITLVLITGILGAGILLFFSRSLEYGPRLGECRTASCRKAVEDMEALIDYGVEPCKDFYSHVCRRWEERQATSPDHASFLGSSLKKFLRQVNASLSSAMGSKPVQFLYAAKFYRLCESFLSTPSVSLREVLLPLQKLGDEFLDQFSFRDVIHRVVEYSLARGIATVLNVRLSRFPDGVFLRVMRGQTLSRKLGVHKSLPLADYMEEVLSEASIIYGHEFNLTHLLEIDQGVLNYVTARESREQRRHSTAILQNVSAVMSLAEWLDALNAHLPDTHRLSAMSVISIDNVDMIRELMNFFRHIVDYGVAYLCVHVLVDALRFDYARRLNTSSRELVVSSCLHATRLTMPGAATYISTQLFQKRTSEVHRFFEQIRNAISKGSAFSWMSEFRTEEAQRRLRDVDVYQLRSTWLPDKPYGYSLSDTFLISDFPSLFIRLKKREQLSLLEDPPVAHEEDIDDAFLLRREVAYDELWNSVVIPWFMRGEPIAYDDDVPPEFLLGTLGVLSARALLQIPLPRNTGGPWTPGEKVILHRFEHCVDVWASSTLNLSLRHLIDDDNPELYLWSQGVRSAYEALKNAAEDDLQQRSVLPFNEPKERKEAFR</sequence>
<dbReference type="Proteomes" id="UP000821845">
    <property type="component" value="Chromosome 11"/>
</dbReference>
<keyword evidence="2" id="KW-1185">Reference proteome</keyword>
<organism evidence="1 2">
    <name type="scientific">Hyalomma asiaticum</name>
    <name type="common">Tick</name>
    <dbReference type="NCBI Taxonomy" id="266040"/>
    <lineage>
        <taxon>Eukaryota</taxon>
        <taxon>Metazoa</taxon>
        <taxon>Ecdysozoa</taxon>
        <taxon>Arthropoda</taxon>
        <taxon>Chelicerata</taxon>
        <taxon>Arachnida</taxon>
        <taxon>Acari</taxon>
        <taxon>Parasitiformes</taxon>
        <taxon>Ixodida</taxon>
        <taxon>Ixodoidea</taxon>
        <taxon>Ixodidae</taxon>
        <taxon>Hyalomminae</taxon>
        <taxon>Hyalomma</taxon>
    </lineage>
</organism>
<evidence type="ECO:0000313" key="2">
    <source>
        <dbReference type="Proteomes" id="UP000821845"/>
    </source>
</evidence>
<name>A0ACB7T7C7_HYAAI</name>
<reference evidence="1" key="1">
    <citation type="submission" date="2020-05" db="EMBL/GenBank/DDBJ databases">
        <title>Large-scale comparative analyses of tick genomes elucidate their genetic diversity and vector capacities.</title>
        <authorList>
            <person name="Jia N."/>
            <person name="Wang J."/>
            <person name="Shi W."/>
            <person name="Du L."/>
            <person name="Sun Y."/>
            <person name="Zhan W."/>
            <person name="Jiang J."/>
            <person name="Wang Q."/>
            <person name="Zhang B."/>
            <person name="Ji P."/>
            <person name="Sakyi L.B."/>
            <person name="Cui X."/>
            <person name="Yuan T."/>
            <person name="Jiang B."/>
            <person name="Yang W."/>
            <person name="Lam T.T.-Y."/>
            <person name="Chang Q."/>
            <person name="Ding S."/>
            <person name="Wang X."/>
            <person name="Zhu J."/>
            <person name="Ruan X."/>
            <person name="Zhao L."/>
            <person name="Wei J."/>
            <person name="Que T."/>
            <person name="Du C."/>
            <person name="Cheng J."/>
            <person name="Dai P."/>
            <person name="Han X."/>
            <person name="Huang E."/>
            <person name="Gao Y."/>
            <person name="Liu J."/>
            <person name="Shao H."/>
            <person name="Ye R."/>
            <person name="Li L."/>
            <person name="Wei W."/>
            <person name="Wang X."/>
            <person name="Wang C."/>
            <person name="Yang T."/>
            <person name="Huo Q."/>
            <person name="Li W."/>
            <person name="Guo W."/>
            <person name="Chen H."/>
            <person name="Zhou L."/>
            <person name="Ni X."/>
            <person name="Tian J."/>
            <person name="Zhou Y."/>
            <person name="Sheng Y."/>
            <person name="Liu T."/>
            <person name="Pan Y."/>
            <person name="Xia L."/>
            <person name="Li J."/>
            <person name="Zhao F."/>
            <person name="Cao W."/>
        </authorList>
    </citation>
    <scope>NUCLEOTIDE SEQUENCE</scope>
    <source>
        <strain evidence="1">Hyas-2018</strain>
    </source>
</reference>
<evidence type="ECO:0000313" key="1">
    <source>
        <dbReference type="EMBL" id="KAH6940779.1"/>
    </source>
</evidence>